<feature type="domain" description="Mannosylglycerate hydrolase MGH1-like glycoside hydrolase" evidence="2">
    <location>
        <begin position="106"/>
        <end position="406"/>
    </location>
</feature>
<dbReference type="RefSeq" id="WP_210252403.1">
    <property type="nucleotide sequence ID" value="NZ_WQRF01000001.1"/>
</dbReference>
<evidence type="ECO:0000313" key="3">
    <source>
        <dbReference type="EMBL" id="MVS97705.1"/>
    </source>
</evidence>
<dbReference type="Proteomes" id="UP000438106">
    <property type="component" value="Unassembled WGS sequence"/>
</dbReference>
<protein>
    <recommendedName>
        <fullName evidence="2">Mannosylglycerate hydrolase MGH1-like glycoside hydrolase domain-containing protein</fullName>
    </recommendedName>
</protein>
<dbReference type="AlphaFoldDB" id="A0A7X3FNM5"/>
<reference evidence="3 4" key="1">
    <citation type="submission" date="2019-12" db="EMBL/GenBank/DDBJ databases">
        <title>Devosia maris sp. nov., isolated from the deep seawater.</title>
        <authorList>
            <person name="Liu Y."/>
        </authorList>
    </citation>
    <scope>NUCLEOTIDE SEQUENCE [LARGE SCALE GENOMIC DNA]</scope>
    <source>
        <strain evidence="3 4">L53-10-65</strain>
    </source>
</reference>
<name>A0A7X3FNM5_9HYPH</name>
<sequence length="548" mass="61632">MSHQLLDRLRAVDVAEKAGPLAKPANAALLEEWQRSGVRFVSSADQLTNRYYDAVRELFDCISPAADETPILHEGGIYHGCWLESTGTINAELLCRFLPSVTTATYSAFARYQRDDGLFPYKVTPQGPAFNQIQLVTPLARSVWNHFRLNRLDTDWLTEMFGAMSRYDAWLARHRDTLGTGAVEAFSTYDTGHDLSSRFWHVPDSPFANDPTRYDPDNPILPFIAPDLTANVACQREYLGAIADHLGGDGNEWRQKAEASRTALFAQCHDPDDAYFYDRDRHGRMVRIQSDNLLRVLACEIGDADGFANALERYLLNSRKFFAKFPLTSIALDDPRFDPNFGQNSWDGPTNFLTLIRTPHAFEHHGHHVELSWIMQPTLSALFAADRFPQTLNPFTGAAGFTEKYSPSILCLLDYVERLSGILPRPEGDLWFTSLLPKPATHRYEQWETAYARSVDGVEFELVNTTESSEVYRDGNRLGRFPSGIRVVTDRSGSLLGIVGLTSGTVSGEIEWEGVSRRFEIEPNERQTPAGQGFERSTGPKMVLPSYT</sequence>
<dbReference type="SUPFAM" id="SSF48208">
    <property type="entry name" value="Six-hairpin glycosidases"/>
    <property type="match status" value="1"/>
</dbReference>
<dbReference type="Pfam" id="PF22422">
    <property type="entry name" value="MGH1-like_GH"/>
    <property type="match status" value="1"/>
</dbReference>
<evidence type="ECO:0000256" key="1">
    <source>
        <dbReference type="SAM" id="MobiDB-lite"/>
    </source>
</evidence>
<dbReference type="Gene3D" id="1.50.10.10">
    <property type="match status" value="1"/>
</dbReference>
<dbReference type="EMBL" id="WQRF01000001">
    <property type="protein sequence ID" value="MVS97705.1"/>
    <property type="molecule type" value="Genomic_DNA"/>
</dbReference>
<evidence type="ECO:0000259" key="2">
    <source>
        <dbReference type="Pfam" id="PF22422"/>
    </source>
</evidence>
<dbReference type="InterPro" id="IPR054491">
    <property type="entry name" value="MGH1-like_GH"/>
</dbReference>
<dbReference type="GO" id="GO:0005975">
    <property type="term" value="P:carbohydrate metabolic process"/>
    <property type="evidence" value="ECO:0007669"/>
    <property type="project" value="InterPro"/>
</dbReference>
<organism evidence="3 4">
    <name type="scientific">Devosia marina</name>
    <dbReference type="NCBI Taxonomy" id="2683198"/>
    <lineage>
        <taxon>Bacteria</taxon>
        <taxon>Pseudomonadati</taxon>
        <taxon>Pseudomonadota</taxon>
        <taxon>Alphaproteobacteria</taxon>
        <taxon>Hyphomicrobiales</taxon>
        <taxon>Devosiaceae</taxon>
        <taxon>Devosia</taxon>
    </lineage>
</organism>
<proteinExistence type="predicted"/>
<dbReference type="InterPro" id="IPR008928">
    <property type="entry name" value="6-hairpin_glycosidase_sf"/>
</dbReference>
<dbReference type="InterPro" id="IPR012341">
    <property type="entry name" value="6hp_glycosidase-like_sf"/>
</dbReference>
<comment type="caution">
    <text evidence="3">The sequence shown here is derived from an EMBL/GenBank/DDBJ whole genome shotgun (WGS) entry which is preliminary data.</text>
</comment>
<keyword evidence="4" id="KW-1185">Reference proteome</keyword>
<gene>
    <name evidence="3" type="ORF">GO014_01500</name>
</gene>
<feature type="region of interest" description="Disordered" evidence="1">
    <location>
        <begin position="523"/>
        <end position="548"/>
    </location>
</feature>
<evidence type="ECO:0000313" key="4">
    <source>
        <dbReference type="Proteomes" id="UP000438106"/>
    </source>
</evidence>
<accession>A0A7X3FNM5</accession>